<proteinExistence type="predicted"/>
<dbReference type="InterPro" id="IPR029055">
    <property type="entry name" value="Ntn_hydrolases_N"/>
</dbReference>
<dbReference type="Proteomes" id="UP000032233">
    <property type="component" value="Unassembled WGS sequence"/>
</dbReference>
<evidence type="ECO:0000256" key="1">
    <source>
        <dbReference type="PIRSR" id="PIRSR018774-1"/>
    </source>
</evidence>
<dbReference type="SUPFAM" id="SSF56235">
    <property type="entry name" value="N-terminal nucleophile aminohydrolases (Ntn hydrolases)"/>
    <property type="match status" value="1"/>
</dbReference>
<dbReference type="CDD" id="cd01907">
    <property type="entry name" value="GlxB"/>
    <property type="match status" value="1"/>
</dbReference>
<dbReference type="InterPro" id="IPR012375">
    <property type="entry name" value="Glu_synth_lsu_1"/>
</dbReference>
<dbReference type="Gene3D" id="3.60.20.10">
    <property type="entry name" value="Glutamine Phosphoribosylpyrophosphate, subunit 1, domain 1"/>
    <property type="match status" value="1"/>
</dbReference>
<keyword evidence="5" id="KW-1185">Reference proteome</keyword>
<dbReference type="PATRIC" id="fig|1429043.3.peg.2849"/>
<feature type="domain" description="Glutamine amidotransferase type-2" evidence="3">
    <location>
        <begin position="18"/>
        <end position="365"/>
    </location>
</feature>
<organism evidence="4 5">
    <name type="scientific">Dethiosulfatarculus sandiegensis</name>
    <dbReference type="NCBI Taxonomy" id="1429043"/>
    <lineage>
        <taxon>Bacteria</taxon>
        <taxon>Pseudomonadati</taxon>
        <taxon>Thermodesulfobacteriota</taxon>
        <taxon>Desulfarculia</taxon>
        <taxon>Desulfarculales</taxon>
        <taxon>Desulfarculaceae</taxon>
        <taxon>Dethiosulfatarculus</taxon>
    </lineage>
</organism>
<accession>A0A0D2J5W0</accession>
<dbReference type="PROSITE" id="PS51278">
    <property type="entry name" value="GATASE_TYPE_2"/>
    <property type="match status" value="1"/>
</dbReference>
<feature type="transmembrane region" description="Helical" evidence="2">
    <location>
        <begin position="290"/>
        <end position="314"/>
    </location>
</feature>
<gene>
    <name evidence="4" type="ORF">X474_13420</name>
</gene>
<dbReference type="InParanoid" id="A0A0D2J5W0"/>
<keyword evidence="2" id="KW-0812">Transmembrane</keyword>
<evidence type="ECO:0000313" key="4">
    <source>
        <dbReference type="EMBL" id="KIX13479.1"/>
    </source>
</evidence>
<dbReference type="STRING" id="1429043.X474_13420"/>
<dbReference type="PIRSF" id="PIRSF018774">
    <property type="entry name" value="GOGAT_lg_dom1"/>
    <property type="match status" value="1"/>
</dbReference>
<dbReference type="OrthoDB" id="9770094at2"/>
<dbReference type="RefSeq" id="WP_082464324.1">
    <property type="nucleotide sequence ID" value="NZ_AZAC01000015.1"/>
</dbReference>
<reference evidence="4 5" key="1">
    <citation type="submission" date="2013-11" db="EMBL/GenBank/DDBJ databases">
        <title>Metagenomic analysis of a methanogenic consortium involved in long chain n-alkane degradation.</title>
        <authorList>
            <person name="Davidova I.A."/>
            <person name="Callaghan A.V."/>
            <person name="Wawrik B."/>
            <person name="Pruitt S."/>
            <person name="Marks C."/>
            <person name="Duncan K.E."/>
            <person name="Suflita J.M."/>
        </authorList>
    </citation>
    <scope>NUCLEOTIDE SEQUENCE [LARGE SCALE GENOMIC DNA]</scope>
    <source>
        <strain evidence="4 5">SPR</strain>
    </source>
</reference>
<evidence type="ECO:0000256" key="2">
    <source>
        <dbReference type="SAM" id="Phobius"/>
    </source>
</evidence>
<dbReference type="Pfam" id="PF00310">
    <property type="entry name" value="GATase_2"/>
    <property type="match status" value="1"/>
</dbReference>
<dbReference type="InterPro" id="IPR017932">
    <property type="entry name" value="GATase_2_dom"/>
</dbReference>
<keyword evidence="2" id="KW-0472">Membrane</keyword>
<protein>
    <recommendedName>
        <fullName evidence="3">Glutamine amidotransferase type-2 domain-containing protein</fullName>
    </recommendedName>
</protein>
<name>A0A0D2J5W0_9BACT</name>
<keyword evidence="2" id="KW-1133">Transmembrane helix</keyword>
<evidence type="ECO:0000313" key="5">
    <source>
        <dbReference type="Proteomes" id="UP000032233"/>
    </source>
</evidence>
<dbReference type="AlphaFoldDB" id="A0A0D2J5W0"/>
<evidence type="ECO:0000259" key="3">
    <source>
        <dbReference type="PROSITE" id="PS51278"/>
    </source>
</evidence>
<comment type="caution">
    <text evidence="4">The sequence shown here is derived from an EMBL/GenBank/DDBJ whole genome shotgun (WGS) entry which is preliminary data.</text>
</comment>
<feature type="active site" description="For GATase activity" evidence="1">
    <location>
        <position position="18"/>
    </location>
</feature>
<dbReference type="EMBL" id="AZAC01000015">
    <property type="protein sequence ID" value="KIX13479.1"/>
    <property type="molecule type" value="Genomic_DNA"/>
</dbReference>
<sequence length="406" mass="45117">MLKRHKKLIPDFKDISGCGISGVMSEAGERFSGEFIIRSIANMHDRGNGLGGGIAAYGVYPQMRDHYAVHLMLDDIKSKKETESIISNWCTVFGDESIPTKPHPKIQTRPILHRYFVDIKPEVLNRFNTDDEDEAMVDMVMRINQNVTGGFVFSSGRNMGVFKGVGYPEDIGEFFRLDEYEGYSWTAHNRFPTNTTGWWGGAHPFSLLDWTVVHNGEISSYGINKRYLANFGYKCTLQTDTEVVAYLFDLLVRRHDLPLETACLAMAPPFWSQVDRMDKKRHKLISGLRMVYGGALLNGPFAVLVGFSGGMVGFNDRTKLRPMVAARKGDMLYIASEEGAIHEICDGPETVWHATAGVPVIGRLKDPKRILGEKGAARLEAMTKMMPVVDSQPSQGGLPASEGGLS</sequence>